<accession>Q5JIL0</accession>
<dbReference type="CDD" id="cd01045">
    <property type="entry name" value="Ferritin_like_AB"/>
    <property type="match status" value="1"/>
</dbReference>
<dbReference type="GO" id="GO:0046872">
    <property type="term" value="F:metal ion binding"/>
    <property type="evidence" value="ECO:0007669"/>
    <property type="project" value="InterPro"/>
</dbReference>
<dbReference type="Pfam" id="PF02915">
    <property type="entry name" value="Rubrerythrin"/>
    <property type="match status" value="1"/>
</dbReference>
<dbReference type="PhylomeDB" id="Q5JIL0"/>
<dbReference type="KEGG" id="tko:TK2094"/>
<evidence type="ECO:0000313" key="3">
    <source>
        <dbReference type="Proteomes" id="UP000000536"/>
    </source>
</evidence>
<dbReference type="OrthoDB" id="96387at2157"/>
<organism evidence="2 3">
    <name type="scientific">Thermococcus kodakarensis (strain ATCC BAA-918 / JCM 12380 / KOD1)</name>
    <name type="common">Pyrococcus kodakaraensis (strain KOD1)</name>
    <dbReference type="NCBI Taxonomy" id="69014"/>
    <lineage>
        <taxon>Archaea</taxon>
        <taxon>Methanobacteriati</taxon>
        <taxon>Methanobacteriota</taxon>
        <taxon>Thermococci</taxon>
        <taxon>Thermococcales</taxon>
        <taxon>Thermococcaceae</taxon>
        <taxon>Thermococcus</taxon>
    </lineage>
</organism>
<evidence type="ECO:0000259" key="1">
    <source>
        <dbReference type="Pfam" id="PF02915"/>
    </source>
</evidence>
<dbReference type="EMBL" id="AP006878">
    <property type="protein sequence ID" value="BAD86283.1"/>
    <property type="molecule type" value="Genomic_DNA"/>
</dbReference>
<dbReference type="eggNOG" id="arCOG01104">
    <property type="taxonomic scope" value="Archaea"/>
</dbReference>
<keyword evidence="3" id="KW-1185">Reference proteome</keyword>
<dbReference type="EnsemblBacteria" id="BAD86283">
    <property type="protein sequence ID" value="BAD86283"/>
    <property type="gene ID" value="TK2094"/>
</dbReference>
<dbReference type="STRING" id="69014.TK2094"/>
<dbReference type="RefSeq" id="WP_011251044.1">
    <property type="nucleotide sequence ID" value="NC_006624.1"/>
</dbReference>
<feature type="domain" description="Rubrerythrin diiron-binding" evidence="1">
    <location>
        <begin position="22"/>
        <end position="157"/>
    </location>
</feature>
<dbReference type="Gene3D" id="1.20.1260.10">
    <property type="match status" value="1"/>
</dbReference>
<dbReference type="InterPro" id="IPR009078">
    <property type="entry name" value="Ferritin-like_SF"/>
</dbReference>
<dbReference type="AlphaFoldDB" id="Q5JIL0"/>
<name>Q5JIL0_THEKO</name>
<evidence type="ECO:0000313" key="2">
    <source>
        <dbReference type="EMBL" id="BAD86283.1"/>
    </source>
</evidence>
<dbReference type="GeneID" id="78448629"/>
<dbReference type="PANTHER" id="PTHR33531:SF10">
    <property type="entry name" value="BLR7895 PROTEIN"/>
    <property type="match status" value="1"/>
</dbReference>
<dbReference type="Proteomes" id="UP000000536">
    <property type="component" value="Chromosome"/>
</dbReference>
<gene>
    <name evidence="2" type="ordered locus">TK2094</name>
</gene>
<sequence length="177" mass="20667">MEDLEETLERFKDMLLGLSEREILSYWIWGEYEEARIYWGLAKKAEELRLPPGLLSAFRKLAKESEEHGDTLKRIYVKTYGEEPKKVDLPYIEAEVLSKAFEDPENIPKVLAIAMETELVAMELYRHLASITENEEARKVYQYLANVEWAHYQRLKGEAELMGFSVEQYGIKVKVTA</sequence>
<dbReference type="GO" id="GO:0016491">
    <property type="term" value="F:oxidoreductase activity"/>
    <property type="evidence" value="ECO:0007669"/>
    <property type="project" value="InterPro"/>
</dbReference>
<dbReference type="PANTHER" id="PTHR33531">
    <property type="entry name" value="RUBRERYTHRIN SUBFAMILY"/>
    <property type="match status" value="1"/>
</dbReference>
<proteinExistence type="predicted"/>
<dbReference type="PATRIC" id="fig|69014.16.peg.2049"/>
<reference evidence="2 3" key="1">
    <citation type="journal article" date="2005" name="Genome Res.">
        <title>Complete genome sequence of the hyperthermophilic archaeon Thermococcus kodakaraensis KOD1 and comparison with Pyrococcus genomes.</title>
        <authorList>
            <person name="Fukui T."/>
            <person name="Atomi H."/>
            <person name="Kanai T."/>
            <person name="Matsumi R."/>
            <person name="Fujiwara S."/>
            <person name="Imanaka T."/>
        </authorList>
    </citation>
    <scope>NUCLEOTIDE SEQUENCE [LARGE SCALE GENOMIC DNA]</scope>
    <source>
        <strain evidence="3">ATCC BAA-918 / JCM 12380 / KOD1</strain>
    </source>
</reference>
<protein>
    <submittedName>
        <fullName evidence="2">Rubrerythrin-related protein</fullName>
    </submittedName>
</protein>
<dbReference type="InterPro" id="IPR003251">
    <property type="entry name" value="Rr_diiron-bd_dom"/>
</dbReference>
<dbReference type="SUPFAM" id="SSF47240">
    <property type="entry name" value="Ferritin-like"/>
    <property type="match status" value="1"/>
</dbReference>
<dbReference type="InterPro" id="IPR012347">
    <property type="entry name" value="Ferritin-like"/>
</dbReference>
<dbReference type="InParanoid" id="Q5JIL0"/>
<dbReference type="HOGENOM" id="CLU_119858_0_0_2"/>